<feature type="compositionally biased region" description="Gly residues" evidence="1">
    <location>
        <begin position="1631"/>
        <end position="1658"/>
    </location>
</feature>
<feature type="compositionally biased region" description="Low complexity" evidence="1">
    <location>
        <begin position="320"/>
        <end position="339"/>
    </location>
</feature>
<feature type="compositionally biased region" description="Low complexity" evidence="1">
    <location>
        <begin position="1923"/>
        <end position="1933"/>
    </location>
</feature>
<feature type="compositionally biased region" description="Low complexity" evidence="1">
    <location>
        <begin position="2036"/>
        <end position="2049"/>
    </location>
</feature>
<feature type="compositionally biased region" description="Polar residues" evidence="1">
    <location>
        <begin position="1661"/>
        <end position="1671"/>
    </location>
</feature>
<feature type="compositionally biased region" description="Pro residues" evidence="1">
    <location>
        <begin position="268"/>
        <end position="285"/>
    </location>
</feature>
<feature type="compositionally biased region" description="Polar residues" evidence="1">
    <location>
        <begin position="1591"/>
        <end position="1601"/>
    </location>
</feature>
<feature type="compositionally biased region" description="Low complexity" evidence="1">
    <location>
        <begin position="374"/>
        <end position="387"/>
    </location>
</feature>
<feature type="compositionally biased region" description="Gly residues" evidence="1">
    <location>
        <begin position="1295"/>
        <end position="1309"/>
    </location>
</feature>
<feature type="region of interest" description="Disordered" evidence="1">
    <location>
        <begin position="317"/>
        <end position="394"/>
    </location>
</feature>
<feature type="compositionally biased region" description="Basic and acidic residues" evidence="1">
    <location>
        <begin position="1518"/>
        <end position="1530"/>
    </location>
</feature>
<feature type="region of interest" description="Disordered" evidence="1">
    <location>
        <begin position="2035"/>
        <end position="2068"/>
    </location>
</feature>
<feature type="region of interest" description="Disordered" evidence="1">
    <location>
        <begin position="1140"/>
        <end position="1245"/>
    </location>
</feature>
<feature type="region of interest" description="Disordered" evidence="1">
    <location>
        <begin position="1509"/>
        <end position="1530"/>
    </location>
</feature>
<feature type="region of interest" description="Disordered" evidence="1">
    <location>
        <begin position="1629"/>
        <end position="1672"/>
    </location>
</feature>
<feature type="compositionally biased region" description="Low complexity" evidence="1">
    <location>
        <begin position="1381"/>
        <end position="1405"/>
    </location>
</feature>
<feature type="compositionally biased region" description="Low complexity" evidence="1">
    <location>
        <begin position="1201"/>
        <end position="1220"/>
    </location>
</feature>
<keyword evidence="3" id="KW-1185">Reference proteome</keyword>
<evidence type="ECO:0000313" key="3">
    <source>
        <dbReference type="Proteomes" id="UP000747399"/>
    </source>
</evidence>
<feature type="region of interest" description="Disordered" evidence="1">
    <location>
        <begin position="1079"/>
        <end position="1098"/>
    </location>
</feature>
<evidence type="ECO:0000313" key="2">
    <source>
        <dbReference type="EMBL" id="GIL54581.1"/>
    </source>
</evidence>
<feature type="compositionally biased region" description="Low complexity" evidence="1">
    <location>
        <begin position="1701"/>
        <end position="1727"/>
    </location>
</feature>
<organism evidence="2 3">
    <name type="scientific">Volvox africanus</name>
    <dbReference type="NCBI Taxonomy" id="51714"/>
    <lineage>
        <taxon>Eukaryota</taxon>
        <taxon>Viridiplantae</taxon>
        <taxon>Chlorophyta</taxon>
        <taxon>core chlorophytes</taxon>
        <taxon>Chlorophyceae</taxon>
        <taxon>CS clade</taxon>
        <taxon>Chlamydomonadales</taxon>
        <taxon>Volvocaceae</taxon>
        <taxon>Volvox</taxon>
    </lineage>
</organism>
<feature type="compositionally biased region" description="Basic and acidic residues" evidence="1">
    <location>
        <begin position="1369"/>
        <end position="1378"/>
    </location>
</feature>
<accession>A0A8J4B5M0</accession>
<feature type="region of interest" description="Disordered" evidence="1">
    <location>
        <begin position="1033"/>
        <end position="1072"/>
    </location>
</feature>
<feature type="compositionally biased region" description="Basic and acidic residues" evidence="1">
    <location>
        <begin position="1448"/>
        <end position="1461"/>
    </location>
</feature>
<feature type="compositionally biased region" description="Low complexity" evidence="1">
    <location>
        <begin position="861"/>
        <end position="874"/>
    </location>
</feature>
<feature type="compositionally biased region" description="Basic and acidic residues" evidence="1">
    <location>
        <begin position="1157"/>
        <end position="1200"/>
    </location>
</feature>
<gene>
    <name evidence="2" type="ORF">Vafri_10330</name>
</gene>
<name>A0A8J4B5M0_9CHLO</name>
<feature type="region of interest" description="Disordered" evidence="1">
    <location>
        <begin position="1366"/>
        <end position="1461"/>
    </location>
</feature>
<protein>
    <submittedName>
        <fullName evidence="2">Uncharacterized protein</fullName>
    </submittedName>
</protein>
<feature type="region of interest" description="Disordered" evidence="1">
    <location>
        <begin position="1543"/>
        <end position="1615"/>
    </location>
</feature>
<feature type="compositionally biased region" description="Low complexity" evidence="1">
    <location>
        <begin position="1039"/>
        <end position="1049"/>
    </location>
</feature>
<dbReference type="EMBL" id="BNCO01000019">
    <property type="protein sequence ID" value="GIL54581.1"/>
    <property type="molecule type" value="Genomic_DNA"/>
</dbReference>
<feature type="region of interest" description="Disordered" evidence="1">
    <location>
        <begin position="1289"/>
        <end position="1319"/>
    </location>
</feature>
<feature type="region of interest" description="Disordered" evidence="1">
    <location>
        <begin position="1694"/>
        <end position="1727"/>
    </location>
</feature>
<sequence length="2255" mass="235237">MGRSMVNMVNTMVKTAHPMVKVFFCARHLTGEEIRACSDASCQRGEKHMKNIHTGARVCSPICTSCMNTHFCSSPLLTFPFPALDRCAPSAVNTHAAPSLQETCPKDGTINPHELYEILSYIQPPTPQQCVHGKGLSRKPTLARFTPVLHHSLEHLFHVASRYKFNRGTAYAPARIVRNDIVSSAIMNAMPASGPYGNPIPNCAFMREIQQLPLPSPPVSPPRVSPPRVSPPRVSPPRVSPPRVSPLRVSPPRVSPPRVSPLRVSPPHVSPPRVSPPRVSPPRVSPPCAAAADDPLDLERNALQGAEILASLSAARRPLTGGTSSGSSSISTESSNIGSSGSGSGSGSGSVSNGINNGILQRVCPDLQSRDSRGVSSNNSSRSSSTDIDIDNDSDVSTATTVRLDNPRMYGVLTAASPSPSLSSSPSPSPCHWGMKDSWGDIESGPVVGGCSWMAGGGGGGVSGGDGWRESSKTHKMKTLTAAVAEETRREVWWLSVLDVVDPDLSQAMVSDLVSREPVAEAVQHDQRQQPQPALMTKQSGLACRLMMLAKRAANSVFIAPYDDVLSSDEGTSLLPCHLLRGLGEEYQSNGIGEEHVTSERRPAATLTLTTTTTPPAAESDMMVLEEEVRLLGIRERNRIEQLSTVFHAALASDVRLAKLVRLVLTWHGRAIVSSGGRGRGDDSMSLVEECTDVSSVNSDVSDVTDDSQRQPAAAVAAAPAAAASTLPIKNILDALAWLRPGLLEVVHLESWGQLAEAAQGHERRLSPSYDMAEKALRLGLLGLILLAHRPDLPLRQLRLLPCVAAGATYKAWVTRFAHPPSVNQGSLALPDPVAHYHALAAFAAFSFLPGRLHEGRERAATATAARNGAVNTAHVSTNSPSQAEMATEAAEVAAEAAEVAAEAAEVAAEAAEVEGAIHKANAAKVFGKGFAQAPAVWTAIGLYVSVQVLADEEGLEQPWLLASAPTAVAAADDATEGGGAGISDKIGSGSVVAAEASHRPQRCRGRGVDLLLQDLKRDLVVVAARDSQGGAWLASGYNNGSDNDNDSGSGSGAMGQPVVSPPPPGGHLDVDSCSDELADVSSTIRSPTGASYGSSAKTSCRHVAAAGSGTECADPWSTCTSAGGGMGPSWLRGRSLAEAFRPGSDSDDERWFTTPDVKEREKEKEKEKEKGKEKEKEAEKEKEETEKEETEKEDREAKAEALSSSSSSRPLSASAAAAPGGIQTVPLPQSESRPRPPPPLSLQAPAFPLLSHFEALLKQLSNHNDKQLSNHNDLQPFGSSGRSGGWGSFWNHSGSGGGGGSSSSGHGGVSRHRGRWATDDADKIDKEFDDFLTAMIANEMQPEAQALLSEEELFKQVLGDISPHLRRRMDPGRESEASHSAARTVTTKATSTSTAAASPALGSTPISTVAPIATSTEQHPPASGGTLQDSGGLMPPPATVAAPSITGREEQGARAKEKSLEETLDEQLAAILKFRMAFDHNFKGDGVLQKQVQKQQESQEQLWPLQKGQLGLQQHQHQRDYKKRDRSQNLDENVWRRQLEQSHQPWDATLPPPPPPLSSSSSSSSLSLRPNGGSVAQRWAPPYAVGGKSSGVNASGATSGNRRKQLGGPNSNPRQSLAQMMRVWRCAAGRSGGEGGGGGGGGGRGGGGGGSGSGSGGEVTPSTSSSNTEYITAVGGPGMALALTALCCGDRVRSSGRGSGTESGSESLSRSSDASKFSEPSASPSRSSVLAAASSAGAAAEASRSGGFLHSCFQPIASAKSAQMALGGQLGQRAAEQDVFPPPEGVPGVALLSVRSAAVSEELLDTLAMAAAAGPEGRPAVSGGSCKGTVAGMTPGSELLLVSERHSFKTAAAIARNSLVSRRSGSLRVHAMGVDGLETAIMLLAQIRVEMMKQNRDLVVVVRKLDHQGIAAPAVTPGDVNEAPAASAAAEAPPEPATGASNANASQNLSSRGKTNAEGTGGSGSGSAAPARVGACDHGDVGKTIADPVVTLLKEYDGCIAAFKNFLPALNLGLQGRRTQPDIDLEQQLDELASEGDAAAAARQRSGAGDTRNHVLASAGPPGSSPEFQCRIRSGNGSGFPDPKDGLLARKLCDSIRTLESLMVGHSAVRKGLVADLLVCECELNKPDCLVVQRSGDYVNGRGNVVHVKDGAAAAKGTSATRAVFASPLSAAEEGIFKDLRAIEELRRIRSGAGPAATAAAAVAAAVAAAEQKDDNNDTLSGRMDEKNLQHCVAALNMFRHAARGFPALMLMKP</sequence>
<dbReference type="Proteomes" id="UP000747399">
    <property type="component" value="Unassembled WGS sequence"/>
</dbReference>
<feature type="compositionally biased region" description="Low complexity" evidence="1">
    <location>
        <begin position="1941"/>
        <end position="1952"/>
    </location>
</feature>
<feature type="compositionally biased region" description="Pro residues" evidence="1">
    <location>
        <begin position="214"/>
        <end position="244"/>
    </location>
</feature>
<proteinExistence type="predicted"/>
<feature type="compositionally biased region" description="Low complexity" evidence="1">
    <location>
        <begin position="1559"/>
        <end position="1569"/>
    </location>
</feature>
<feature type="region of interest" description="Disordered" evidence="1">
    <location>
        <begin position="861"/>
        <end position="881"/>
    </location>
</feature>
<feature type="region of interest" description="Disordered" evidence="1">
    <location>
        <begin position="214"/>
        <end position="292"/>
    </location>
</feature>
<evidence type="ECO:0000256" key="1">
    <source>
        <dbReference type="SAM" id="MobiDB-lite"/>
    </source>
</evidence>
<feature type="compositionally biased region" description="Low complexity" evidence="1">
    <location>
        <begin position="349"/>
        <end position="359"/>
    </location>
</feature>
<reference evidence="2" key="1">
    <citation type="journal article" date="2021" name="Proc. Natl. Acad. Sci. U.S.A.">
        <title>Three genomes in the algal genus Volvox reveal the fate of a haploid sex-determining region after a transition to homothallism.</title>
        <authorList>
            <person name="Yamamoto K."/>
            <person name="Hamaji T."/>
            <person name="Kawai-Toyooka H."/>
            <person name="Matsuzaki R."/>
            <person name="Takahashi F."/>
            <person name="Nishimura Y."/>
            <person name="Kawachi M."/>
            <person name="Noguchi H."/>
            <person name="Minakuchi Y."/>
            <person name="Umen J.G."/>
            <person name="Toyoda A."/>
            <person name="Nozaki H."/>
        </authorList>
    </citation>
    <scope>NUCLEOTIDE SEQUENCE</scope>
    <source>
        <strain evidence="2">NIES-3780</strain>
    </source>
</reference>
<feature type="region of interest" description="Disordered" evidence="1">
    <location>
        <begin position="1914"/>
        <end position="1981"/>
    </location>
</feature>
<comment type="caution">
    <text evidence="2">The sequence shown here is derived from an EMBL/GenBank/DDBJ whole genome shotgun (WGS) entry which is preliminary data.</text>
</comment>
<feature type="compositionally biased region" description="Polar residues" evidence="1">
    <location>
        <begin position="1081"/>
        <end position="1098"/>
    </location>
</feature>